<dbReference type="EC" id="2.4.99.24" evidence="4"/>
<feature type="compositionally biased region" description="Low complexity" evidence="6">
    <location>
        <begin position="290"/>
        <end position="306"/>
    </location>
</feature>
<dbReference type="GO" id="GO:0008713">
    <property type="term" value="F:ADP-heptose-lipopolysaccharide heptosyltransferase activity"/>
    <property type="evidence" value="ECO:0007669"/>
    <property type="project" value="UniProtKB-EC"/>
</dbReference>
<dbReference type="Pfam" id="PF01075">
    <property type="entry name" value="Glyco_transf_9"/>
    <property type="match status" value="1"/>
</dbReference>
<proteinExistence type="inferred from homology"/>
<feature type="region of interest" description="Disordered" evidence="6">
    <location>
        <begin position="289"/>
        <end position="447"/>
    </location>
</feature>
<feature type="non-terminal residue" evidence="7">
    <location>
        <position position="447"/>
    </location>
</feature>
<comment type="similarity">
    <text evidence="3">Belongs to the glycosyltransferase 9 family.</text>
</comment>
<evidence type="ECO:0000256" key="6">
    <source>
        <dbReference type="SAM" id="MobiDB-lite"/>
    </source>
</evidence>
<organism evidence="7 8">
    <name type="scientific">Eiseniibacteriota bacterium</name>
    <dbReference type="NCBI Taxonomy" id="2212470"/>
    <lineage>
        <taxon>Bacteria</taxon>
        <taxon>Candidatus Eiseniibacteriota</taxon>
    </lineage>
</organism>
<dbReference type="Proteomes" id="UP000319836">
    <property type="component" value="Unassembled WGS sequence"/>
</dbReference>
<dbReference type="EMBL" id="VBPA01000362">
    <property type="protein sequence ID" value="TMQ68930.1"/>
    <property type="molecule type" value="Genomic_DNA"/>
</dbReference>
<feature type="compositionally biased region" description="Basic residues" evidence="6">
    <location>
        <begin position="436"/>
        <end position="447"/>
    </location>
</feature>
<feature type="compositionally biased region" description="Low complexity" evidence="6">
    <location>
        <begin position="317"/>
        <end position="326"/>
    </location>
</feature>
<evidence type="ECO:0000256" key="1">
    <source>
        <dbReference type="ARBA" id="ARBA00022676"/>
    </source>
</evidence>
<comment type="caution">
    <text evidence="7">The sequence shown here is derived from an EMBL/GenBank/DDBJ whole genome shotgun (WGS) entry which is preliminary data.</text>
</comment>
<gene>
    <name evidence="7" type="primary">waaF</name>
    <name evidence="7" type="ORF">E6K80_13340</name>
</gene>
<dbReference type="Gene3D" id="3.40.50.2000">
    <property type="entry name" value="Glycogen Phosphorylase B"/>
    <property type="match status" value="2"/>
</dbReference>
<dbReference type="PANTHER" id="PTHR30160">
    <property type="entry name" value="TETRAACYLDISACCHARIDE 4'-KINASE-RELATED"/>
    <property type="match status" value="1"/>
</dbReference>
<dbReference type="InterPro" id="IPR011910">
    <property type="entry name" value="RfaF"/>
</dbReference>
<evidence type="ECO:0000256" key="2">
    <source>
        <dbReference type="ARBA" id="ARBA00022679"/>
    </source>
</evidence>
<keyword evidence="1" id="KW-0328">Glycosyltransferase</keyword>
<dbReference type="CDD" id="cd03789">
    <property type="entry name" value="GT9_LPS_heptosyltransferase"/>
    <property type="match status" value="1"/>
</dbReference>
<accession>A0A538TZ60</accession>
<reference evidence="7 8" key="1">
    <citation type="journal article" date="2019" name="Nat. Microbiol.">
        <title>Mediterranean grassland soil C-N compound turnover is dependent on rainfall and depth, and is mediated by genomically divergent microorganisms.</title>
        <authorList>
            <person name="Diamond S."/>
            <person name="Andeer P.F."/>
            <person name="Li Z."/>
            <person name="Crits-Christoph A."/>
            <person name="Burstein D."/>
            <person name="Anantharaman K."/>
            <person name="Lane K.R."/>
            <person name="Thomas B.C."/>
            <person name="Pan C."/>
            <person name="Northen T.R."/>
            <person name="Banfield J.F."/>
        </authorList>
    </citation>
    <scope>NUCLEOTIDE SEQUENCE [LARGE SCALE GENOMIC DNA]</scope>
    <source>
        <strain evidence="7">WS_10</strain>
    </source>
</reference>
<comment type="catalytic activity">
    <reaction evidence="5">
        <text>an L-alpha-D-Hep-(1-&gt;5)-[alpha-Kdo-(2-&gt;4)]-alpha-Kdo-(2-&gt;6)-lipid A + ADP-L-glycero-beta-D-manno-heptose = an L-alpha-D-Hep-(1-&gt;3)-L-alpha-D-Hep-(1-&gt;5)-[alpha-Kdo-(2-&gt;4)]-alpha-Kdo-(2-&gt;6)-lipid A + ADP + H(+)</text>
        <dbReference type="Rhea" id="RHEA:74071"/>
        <dbReference type="ChEBI" id="CHEBI:15378"/>
        <dbReference type="ChEBI" id="CHEBI:61506"/>
        <dbReference type="ChEBI" id="CHEBI:193068"/>
        <dbReference type="ChEBI" id="CHEBI:193069"/>
        <dbReference type="ChEBI" id="CHEBI:456216"/>
        <dbReference type="EC" id="2.4.99.24"/>
    </reaction>
</comment>
<dbReference type="SUPFAM" id="SSF53756">
    <property type="entry name" value="UDP-Glycosyltransferase/glycogen phosphorylase"/>
    <property type="match status" value="1"/>
</dbReference>
<protein>
    <recommendedName>
        <fullName evidence="4">lipopolysaccharide heptosyltransferase II</fullName>
        <ecNumber evidence="4">2.4.99.24</ecNumber>
    </recommendedName>
</protein>
<keyword evidence="2 7" id="KW-0808">Transferase</keyword>
<dbReference type="GO" id="GO:0009244">
    <property type="term" value="P:lipopolysaccharide core region biosynthetic process"/>
    <property type="evidence" value="ECO:0007669"/>
    <property type="project" value="TreeGrafter"/>
</dbReference>
<name>A0A538TZ60_UNCEI</name>
<dbReference type="InterPro" id="IPR051199">
    <property type="entry name" value="LPS_LOS_Heptosyltrfase"/>
</dbReference>
<dbReference type="NCBIfam" id="TIGR02195">
    <property type="entry name" value="heptsyl_trn_II"/>
    <property type="match status" value="1"/>
</dbReference>
<evidence type="ECO:0000256" key="4">
    <source>
        <dbReference type="ARBA" id="ARBA00044042"/>
    </source>
</evidence>
<evidence type="ECO:0000256" key="3">
    <source>
        <dbReference type="ARBA" id="ARBA00043995"/>
    </source>
</evidence>
<evidence type="ECO:0000313" key="7">
    <source>
        <dbReference type="EMBL" id="TMQ68930.1"/>
    </source>
</evidence>
<sequence>MRRLLIRLPNWLGDAFMARPLLHALRAGFPDAETWVIGPSFASLFDAERLWHRRLPVEALARRDPGLLRGGRFDAALVLPPSFSSAWTMRPFPIARRVGFAGELRSWLLTDPVPRPPRGEEHLSEEYLRLGARLGAPSPPPSPALRPSEEDATLARARTKRLGIEGEPIAVLGPGAAYGPAKRWSLERWIELGRRLGARGHAVLVAGAPADRPLALAIASAVGPGARTIAGETSLGEQLALCTMARVTISNDSGLAHLAAASGAPTVVIFGSTSSAWTAPLGTRIAVVQRASTRSRSSRSSAPTSGSRREGSGGVRGPRPGRAPTPAGGGRARGAGTRSAVAGAARAGGNGGRARGPARSRAVGVDRRRGRERRRRSAALRDARLARARSLSGDGPRARARGAVERAPAADVVEPPRSGPRRSRRRGPLPGTAARPRSRTSRPVVRR</sequence>
<dbReference type="InterPro" id="IPR002201">
    <property type="entry name" value="Glyco_trans_9"/>
</dbReference>
<dbReference type="GO" id="GO:0005829">
    <property type="term" value="C:cytosol"/>
    <property type="evidence" value="ECO:0007669"/>
    <property type="project" value="TreeGrafter"/>
</dbReference>
<evidence type="ECO:0000256" key="5">
    <source>
        <dbReference type="ARBA" id="ARBA00047503"/>
    </source>
</evidence>
<feature type="compositionally biased region" description="Low complexity" evidence="6">
    <location>
        <begin position="334"/>
        <end position="345"/>
    </location>
</feature>
<dbReference type="AlphaFoldDB" id="A0A538TZ60"/>
<dbReference type="PANTHER" id="PTHR30160:SF7">
    <property type="entry name" value="ADP-HEPTOSE--LPS HEPTOSYLTRANSFERASE 2"/>
    <property type="match status" value="1"/>
</dbReference>
<evidence type="ECO:0000313" key="8">
    <source>
        <dbReference type="Proteomes" id="UP000319836"/>
    </source>
</evidence>